<proteinExistence type="predicted"/>
<name>A0A160N479_9GAMM</name>
<dbReference type="KEGG" id="dtx:ATSB10_31830"/>
<sequence>MDEVLAAPSKQKIKPGPTPKALDAFLPKPSDRDRSIFEQDGGLLQGGRELMDEILLNDGGIGGRRYMGVHRPGEGIRRHAEKLRDLFERHGTTPVPVLESLRR</sequence>
<keyword evidence="3" id="KW-1185">Reference proteome</keyword>
<dbReference type="AlphaFoldDB" id="A0A160N479"/>
<evidence type="ECO:0000313" key="2">
    <source>
        <dbReference type="EMBL" id="AND70637.1"/>
    </source>
</evidence>
<dbReference type="Proteomes" id="UP000077255">
    <property type="component" value="Chromosome"/>
</dbReference>
<dbReference type="EMBL" id="CP014841">
    <property type="protein sequence ID" value="AND70637.1"/>
    <property type="molecule type" value="Genomic_DNA"/>
</dbReference>
<accession>A0A160N479</accession>
<protein>
    <submittedName>
        <fullName evidence="2">Uncharacterized protein</fullName>
    </submittedName>
</protein>
<organism evidence="2 3">
    <name type="scientific">Dyella thiooxydans</name>
    <dbReference type="NCBI Taxonomy" id="445710"/>
    <lineage>
        <taxon>Bacteria</taxon>
        <taxon>Pseudomonadati</taxon>
        <taxon>Pseudomonadota</taxon>
        <taxon>Gammaproteobacteria</taxon>
        <taxon>Lysobacterales</taxon>
        <taxon>Rhodanobacteraceae</taxon>
        <taxon>Dyella</taxon>
    </lineage>
</organism>
<gene>
    <name evidence="2" type="ORF">ATSB10_31830</name>
</gene>
<reference evidence="2 3" key="1">
    <citation type="submission" date="2016-02" db="EMBL/GenBank/DDBJ databases">
        <title>Complete genome sequencing and analysis of ATSB10, Dyella thiooxydans isolated from rhizosphere soil of sunflower (Helianthus annuus L.).</title>
        <authorList>
            <person name="Lee Y."/>
            <person name="Hwangbo K."/>
            <person name="Chung H."/>
            <person name="Yoo J."/>
            <person name="Kim K.Y."/>
            <person name="Sa T.M."/>
            <person name="Um Y."/>
            <person name="Madhaiyan M."/>
        </authorList>
    </citation>
    <scope>NUCLEOTIDE SEQUENCE [LARGE SCALE GENOMIC DNA]</scope>
    <source>
        <strain evidence="2 3">ATSB10</strain>
    </source>
</reference>
<evidence type="ECO:0000313" key="3">
    <source>
        <dbReference type="Proteomes" id="UP000077255"/>
    </source>
</evidence>
<evidence type="ECO:0000256" key="1">
    <source>
        <dbReference type="SAM" id="MobiDB-lite"/>
    </source>
</evidence>
<feature type="region of interest" description="Disordered" evidence="1">
    <location>
        <begin position="1"/>
        <end position="34"/>
    </location>
</feature>